<dbReference type="OrthoDB" id="3224080at2759"/>
<dbReference type="EMBL" id="KV428187">
    <property type="protein sequence ID" value="KZT34320.1"/>
    <property type="molecule type" value="Genomic_DNA"/>
</dbReference>
<keyword evidence="2" id="KW-1185">Reference proteome</keyword>
<dbReference type="InterPro" id="IPR032675">
    <property type="entry name" value="LRR_dom_sf"/>
</dbReference>
<proteinExistence type="predicted"/>
<gene>
    <name evidence="1" type="ORF">SISSUDRAFT_1036375</name>
</gene>
<reference evidence="1 2" key="1">
    <citation type="journal article" date="2016" name="Mol. Biol. Evol.">
        <title>Comparative Genomics of Early-Diverging Mushroom-Forming Fungi Provides Insights into the Origins of Lignocellulose Decay Capabilities.</title>
        <authorList>
            <person name="Nagy L.G."/>
            <person name="Riley R."/>
            <person name="Tritt A."/>
            <person name="Adam C."/>
            <person name="Daum C."/>
            <person name="Floudas D."/>
            <person name="Sun H."/>
            <person name="Yadav J.S."/>
            <person name="Pangilinan J."/>
            <person name="Larsson K.H."/>
            <person name="Matsuura K."/>
            <person name="Barry K."/>
            <person name="Labutti K."/>
            <person name="Kuo R."/>
            <person name="Ohm R.A."/>
            <person name="Bhattacharya S.S."/>
            <person name="Shirouzu T."/>
            <person name="Yoshinaga Y."/>
            <person name="Martin F.M."/>
            <person name="Grigoriev I.V."/>
            <person name="Hibbett D.S."/>
        </authorList>
    </citation>
    <scope>NUCLEOTIDE SEQUENCE [LARGE SCALE GENOMIC DNA]</scope>
    <source>
        <strain evidence="1 2">HHB10207 ss-3</strain>
    </source>
</reference>
<dbReference type="AlphaFoldDB" id="A0A165ZHZ2"/>
<evidence type="ECO:0008006" key="3">
    <source>
        <dbReference type="Google" id="ProtNLM"/>
    </source>
</evidence>
<name>A0A165ZHZ2_9AGAM</name>
<organism evidence="1 2">
    <name type="scientific">Sistotremastrum suecicum HHB10207 ss-3</name>
    <dbReference type="NCBI Taxonomy" id="1314776"/>
    <lineage>
        <taxon>Eukaryota</taxon>
        <taxon>Fungi</taxon>
        <taxon>Dikarya</taxon>
        <taxon>Basidiomycota</taxon>
        <taxon>Agaricomycotina</taxon>
        <taxon>Agaricomycetes</taxon>
        <taxon>Sistotremastrales</taxon>
        <taxon>Sistotremastraceae</taxon>
        <taxon>Sistotremastrum</taxon>
    </lineage>
</organism>
<dbReference type="Gene3D" id="3.80.10.10">
    <property type="entry name" value="Ribonuclease Inhibitor"/>
    <property type="match status" value="1"/>
</dbReference>
<sequence length="635" mass="71735">MGSIGMLRLVESIRDAMDAADKQIDAYVQTVLKNADVSSEPLASRLREMRRDAREVSSKRTRVMAALKNLPDTKQYSQAVSLTALLAYRDTKIQGIENGEVLDRIIYSPEPESVVLRMEMNRQSPINRIPVELSSMIFEEVIATFWDISEDPSKPNSFGSHNTRGARSAPMRISHVCSFWRHIMLGNGIFWSRVRQSWPRDAVSTFLARSRGSPLHIVACCGYSDDGRFAIDPQSFIIDHMPVLRSLAFHNYQETPRAHEFFTTFNRIWDIPAPLLIHVDLSSGCYKTDFPDIGLALFESFPNLRTLRLARFKLPDPEALPMLSSLTSLALCRVDGQDRGLSSSEVLTFLSHTPNLEHLVMEDLTFRVTGSSNETSGLCVDLPQCKKVYLKLSNPVATTSLLSLVGFLNVETLFIEQSYDPEAVIFSCYHNMPSYIRQMLLQCKSLRIRGGNAPPLAQYTCKAGSSAGTNRTFTFQADQFHLIGDQSLQQRQDMVPFIASIMNHLQIGDITHLVITDLLGFADPVDAWKATFRALDTVTHFEAYRILKKITSNLSKALGDPMSLPKLTRFDLDLNSYNVKDLHRALSLRTKKVPLQSLYIFDTDEDKTLSNERMLQIDSDCAVKCYTNCWDLKEF</sequence>
<dbReference type="Proteomes" id="UP000076798">
    <property type="component" value="Unassembled WGS sequence"/>
</dbReference>
<protein>
    <recommendedName>
        <fullName evidence="3">F-box domain-containing protein</fullName>
    </recommendedName>
</protein>
<accession>A0A165ZHZ2</accession>
<dbReference type="SUPFAM" id="SSF52047">
    <property type="entry name" value="RNI-like"/>
    <property type="match status" value="1"/>
</dbReference>
<evidence type="ECO:0000313" key="2">
    <source>
        <dbReference type="Proteomes" id="UP000076798"/>
    </source>
</evidence>
<evidence type="ECO:0000313" key="1">
    <source>
        <dbReference type="EMBL" id="KZT34320.1"/>
    </source>
</evidence>